<dbReference type="PROSITE" id="PS51633">
    <property type="entry name" value="CXC"/>
    <property type="match status" value="1"/>
</dbReference>
<evidence type="ECO:0000256" key="2">
    <source>
        <dbReference type="ARBA" id="ARBA00022679"/>
    </source>
</evidence>
<evidence type="ECO:0000256" key="6">
    <source>
        <dbReference type="SAM" id="MobiDB-lite"/>
    </source>
</evidence>
<sequence length="493" mass="55508">MGSLIKDGLDFAEEYLAVYAALGCLICFSHSCEHGEYDRENTRRAFSISSHSTLSQILRSRSERSVGRSRSLLEETWTDHCHQSLLKGHHCVESRTWLPAEEALLRAVHTTASNSPFAGSPTVALPEPQLERRQVVRVHSVPWYDRYQKALLGRWQNHTRAHNHQAREINTPCAHNGPCLPGECPCVINKALCDKFCGCDVESCAYKFTGCACHSIDKPCREAAKEQTCICILLNRECDPDLCTSCGVRARADPDVPDEQFLAIGCQNCDLQRGSGKSLVVGRSHLVGVGYGLFAAEEIDRGEFVVEYVGEITTHDDGVRRDARRGGFSDDNRNMSYFFTLLEEEGLWIDAAVYGNLSRYINHAPEHDKRRCNIVPKILYVNGEYRIKFVATRVIQAGEELFFDYGEYFPNLTETIPGNRGRSDRAELDDVGSPRPRPAPRNTQRLGKRGRQGPATHDHSPKPPATKKYRRRKPREGGSDDGEYRPTPSRRRT</sequence>
<dbReference type="PANTHER" id="PTHR45747:SF4">
    <property type="entry name" value="HISTONE-LYSINE N-METHYLTRANSFERASE E(Z)"/>
    <property type="match status" value="1"/>
</dbReference>
<evidence type="ECO:0000256" key="5">
    <source>
        <dbReference type="ARBA" id="ARBA00023163"/>
    </source>
</evidence>
<evidence type="ECO:0000256" key="4">
    <source>
        <dbReference type="ARBA" id="ARBA00023015"/>
    </source>
</evidence>
<evidence type="ECO:0000313" key="9">
    <source>
        <dbReference type="EMBL" id="KAK4065939.1"/>
    </source>
</evidence>
<protein>
    <submittedName>
        <fullName evidence="9">Uncharacterized protein</fullName>
    </submittedName>
</protein>
<keyword evidence="5" id="KW-0804">Transcription</keyword>
<dbReference type="EMBL" id="JAWRVI010000404">
    <property type="protein sequence ID" value="KAK4065939.1"/>
    <property type="molecule type" value="Genomic_DNA"/>
</dbReference>
<dbReference type="InterPro" id="IPR048360">
    <property type="entry name" value="Ezh2_CXC_fung"/>
</dbReference>
<organism evidence="9 10">
    <name type="scientific">Purpureocillium lilacinum</name>
    <name type="common">Paecilomyces lilacinus</name>
    <dbReference type="NCBI Taxonomy" id="33203"/>
    <lineage>
        <taxon>Eukaryota</taxon>
        <taxon>Fungi</taxon>
        <taxon>Dikarya</taxon>
        <taxon>Ascomycota</taxon>
        <taxon>Pezizomycotina</taxon>
        <taxon>Sordariomycetes</taxon>
        <taxon>Hypocreomycetidae</taxon>
        <taxon>Hypocreales</taxon>
        <taxon>Ophiocordycipitaceae</taxon>
        <taxon>Purpureocillium</taxon>
    </lineage>
</organism>
<dbReference type="InterPro" id="IPR001214">
    <property type="entry name" value="SET_dom"/>
</dbReference>
<keyword evidence="2" id="KW-0808">Transferase</keyword>
<dbReference type="SMART" id="SM00317">
    <property type="entry name" value="SET"/>
    <property type="match status" value="1"/>
</dbReference>
<keyword evidence="1" id="KW-0489">Methyltransferase</keyword>
<keyword evidence="10" id="KW-1185">Reference proteome</keyword>
<reference evidence="9 10" key="1">
    <citation type="journal article" date="2024" name="Microbiol. Resour. Announc.">
        <title>Genome annotations for the ascomycete fungi Trichoderma harzianum, Trichoderma aggressivum, and Purpureocillium lilacinum.</title>
        <authorList>
            <person name="Beijen E.P.W."/>
            <person name="Ohm R.A."/>
        </authorList>
    </citation>
    <scope>NUCLEOTIDE SEQUENCE [LARGE SCALE GENOMIC DNA]</scope>
    <source>
        <strain evidence="9 10">CBS 150709</strain>
    </source>
</reference>
<feature type="domain" description="SET" evidence="7">
    <location>
        <begin position="277"/>
        <end position="406"/>
    </location>
</feature>
<evidence type="ECO:0000313" key="10">
    <source>
        <dbReference type="Proteomes" id="UP001287286"/>
    </source>
</evidence>
<feature type="compositionally biased region" description="Basic residues" evidence="6">
    <location>
        <begin position="465"/>
        <end position="474"/>
    </location>
</feature>
<accession>A0ABR0BCH7</accession>
<gene>
    <name evidence="9" type="ORF">Purlil1_13998</name>
</gene>
<name>A0ABR0BCH7_PURLI</name>
<feature type="region of interest" description="Disordered" evidence="6">
    <location>
        <begin position="414"/>
        <end position="493"/>
    </location>
</feature>
<dbReference type="InterPro" id="IPR045318">
    <property type="entry name" value="EZH1/2-like"/>
</dbReference>
<dbReference type="SUPFAM" id="SSF82199">
    <property type="entry name" value="SET domain"/>
    <property type="match status" value="1"/>
</dbReference>
<evidence type="ECO:0000256" key="3">
    <source>
        <dbReference type="ARBA" id="ARBA00022691"/>
    </source>
</evidence>
<dbReference type="Proteomes" id="UP001287286">
    <property type="component" value="Unassembled WGS sequence"/>
</dbReference>
<dbReference type="Pfam" id="PF18600">
    <property type="entry name" value="Ezh2_MCSS_fung"/>
    <property type="match status" value="1"/>
</dbReference>
<dbReference type="InterPro" id="IPR046341">
    <property type="entry name" value="SET_dom_sf"/>
</dbReference>
<dbReference type="Pfam" id="PF21509">
    <property type="entry name" value="Ezh2-like__CXC_fung"/>
    <property type="match status" value="1"/>
</dbReference>
<dbReference type="Pfam" id="PF00856">
    <property type="entry name" value="SET"/>
    <property type="match status" value="1"/>
</dbReference>
<dbReference type="PANTHER" id="PTHR45747">
    <property type="entry name" value="HISTONE-LYSINE N-METHYLTRANSFERASE E(Z)"/>
    <property type="match status" value="1"/>
</dbReference>
<proteinExistence type="predicted"/>
<feature type="compositionally biased region" description="Basic and acidic residues" evidence="6">
    <location>
        <begin position="475"/>
        <end position="484"/>
    </location>
</feature>
<comment type="caution">
    <text evidence="9">The sequence shown here is derived from an EMBL/GenBank/DDBJ whole genome shotgun (WGS) entry which is preliminary data.</text>
</comment>
<dbReference type="InterPro" id="IPR026489">
    <property type="entry name" value="CXC_dom"/>
</dbReference>
<evidence type="ECO:0000259" key="8">
    <source>
        <dbReference type="PROSITE" id="PS51633"/>
    </source>
</evidence>
<evidence type="ECO:0000259" key="7">
    <source>
        <dbReference type="PROSITE" id="PS50280"/>
    </source>
</evidence>
<dbReference type="InterPro" id="IPR040968">
    <property type="entry name" value="EZH2_MCSS_fung"/>
</dbReference>
<keyword evidence="3" id="KW-0949">S-adenosyl-L-methionine</keyword>
<dbReference type="PROSITE" id="PS50280">
    <property type="entry name" value="SET"/>
    <property type="match status" value="1"/>
</dbReference>
<dbReference type="Gene3D" id="2.170.270.10">
    <property type="entry name" value="SET domain"/>
    <property type="match status" value="1"/>
</dbReference>
<keyword evidence="4" id="KW-0805">Transcription regulation</keyword>
<evidence type="ECO:0000256" key="1">
    <source>
        <dbReference type="ARBA" id="ARBA00022603"/>
    </source>
</evidence>
<feature type="domain" description="CXC" evidence="8">
    <location>
        <begin position="147"/>
        <end position="270"/>
    </location>
</feature>